<dbReference type="Pfam" id="PF00056">
    <property type="entry name" value="Ldh_1_N"/>
    <property type="match status" value="1"/>
</dbReference>
<dbReference type="Proteomes" id="UP000316855">
    <property type="component" value="Chromosome"/>
</dbReference>
<evidence type="ECO:0000256" key="2">
    <source>
        <dbReference type="ARBA" id="ARBA00023027"/>
    </source>
</evidence>
<dbReference type="GO" id="GO:0006089">
    <property type="term" value="P:lactate metabolic process"/>
    <property type="evidence" value="ECO:0007669"/>
    <property type="project" value="TreeGrafter"/>
</dbReference>
<dbReference type="EMBL" id="CP036343">
    <property type="protein sequence ID" value="QDT93615.1"/>
    <property type="molecule type" value="Genomic_DNA"/>
</dbReference>
<accession>A0A517VKY7</accession>
<dbReference type="EC" id="1.1.1.27" evidence="4"/>
<evidence type="ECO:0000313" key="5">
    <source>
        <dbReference type="Proteomes" id="UP000316855"/>
    </source>
</evidence>
<reference evidence="4 5" key="1">
    <citation type="submission" date="2019-02" db="EMBL/GenBank/DDBJ databases">
        <title>Deep-cultivation of Planctomycetes and their phenomic and genomic characterization uncovers novel biology.</title>
        <authorList>
            <person name="Wiegand S."/>
            <person name="Jogler M."/>
            <person name="Boedeker C."/>
            <person name="Pinto D."/>
            <person name="Vollmers J."/>
            <person name="Rivas-Marin E."/>
            <person name="Kohn T."/>
            <person name="Peeters S.H."/>
            <person name="Heuer A."/>
            <person name="Rast P."/>
            <person name="Oberbeckmann S."/>
            <person name="Bunk B."/>
            <person name="Jeske O."/>
            <person name="Meyerdierks A."/>
            <person name="Storesund J.E."/>
            <person name="Kallscheuer N."/>
            <person name="Luecker S."/>
            <person name="Lage O.M."/>
            <person name="Pohl T."/>
            <person name="Merkel B.J."/>
            <person name="Hornburger P."/>
            <person name="Mueller R.-W."/>
            <person name="Bruemmer F."/>
            <person name="Labrenz M."/>
            <person name="Spormann A.M."/>
            <person name="Op den Camp H."/>
            <person name="Overmann J."/>
            <person name="Amann R."/>
            <person name="Jetten M.S.M."/>
            <person name="Mascher T."/>
            <person name="Medema M.H."/>
            <person name="Devos D.P."/>
            <person name="Kaster A.-K."/>
            <person name="Ovreas L."/>
            <person name="Rohde M."/>
            <person name="Galperin M.Y."/>
            <person name="Jogler C."/>
        </authorList>
    </citation>
    <scope>NUCLEOTIDE SEQUENCE [LARGE SCALE GENOMIC DNA]</scope>
    <source>
        <strain evidence="4 5">Pan161</strain>
    </source>
</reference>
<proteinExistence type="predicted"/>
<gene>
    <name evidence="4" type="primary">ldh_2</name>
    <name evidence="4" type="ORF">Pan161_52960</name>
</gene>
<dbReference type="PANTHER" id="PTHR43128">
    <property type="entry name" value="L-2-HYDROXYCARBOXYLATE DEHYDROGENASE (NAD(P)(+))"/>
    <property type="match status" value="1"/>
</dbReference>
<keyword evidence="2" id="KW-0520">NAD</keyword>
<dbReference type="GO" id="GO:0004459">
    <property type="term" value="F:L-lactate dehydrogenase (NAD+) activity"/>
    <property type="evidence" value="ECO:0007669"/>
    <property type="project" value="UniProtKB-EC"/>
</dbReference>
<keyword evidence="5" id="KW-1185">Reference proteome</keyword>
<protein>
    <submittedName>
        <fullName evidence="4">L-lactate dehydrogenase</fullName>
        <ecNumber evidence="4">1.1.1.27</ecNumber>
    </submittedName>
</protein>
<evidence type="ECO:0000256" key="1">
    <source>
        <dbReference type="ARBA" id="ARBA00023002"/>
    </source>
</evidence>
<dbReference type="Gene3D" id="3.40.50.720">
    <property type="entry name" value="NAD(P)-binding Rossmann-like Domain"/>
    <property type="match status" value="1"/>
</dbReference>
<dbReference type="InterPro" id="IPR001236">
    <property type="entry name" value="Lactate/malate_DH_N"/>
</dbReference>
<dbReference type="KEGG" id="gax:Pan161_52960"/>
<evidence type="ECO:0000313" key="4">
    <source>
        <dbReference type="EMBL" id="QDT93615.1"/>
    </source>
</evidence>
<dbReference type="OrthoDB" id="9802969at2"/>
<evidence type="ECO:0000259" key="3">
    <source>
        <dbReference type="Pfam" id="PF00056"/>
    </source>
</evidence>
<sequence length="128" mass="13156">MKVGIVGSGLVGSTAAYAMVLQGVGREIVLVDRNQPRAEAEANDILHAVPFANPLTVVSGDYAHLAGCRAVVLAAGVSQQPGESRLDLLSRNAAVFREVVPQSLSDSEQAALYASAGVIRAAIDSLSA</sequence>
<name>A0A517VKY7_9PLAN</name>
<dbReference type="RefSeq" id="WP_145231603.1">
    <property type="nucleotide sequence ID" value="NZ_CP036343.1"/>
</dbReference>
<dbReference type="PRINTS" id="PR00086">
    <property type="entry name" value="LLDHDRGNASE"/>
</dbReference>
<feature type="domain" description="Lactate/malate dehydrogenase N-terminal" evidence="3">
    <location>
        <begin position="1"/>
        <end position="105"/>
    </location>
</feature>
<dbReference type="PANTHER" id="PTHR43128:SF16">
    <property type="entry name" value="L-LACTATE DEHYDROGENASE"/>
    <property type="match status" value="1"/>
</dbReference>
<dbReference type="InterPro" id="IPR036291">
    <property type="entry name" value="NAD(P)-bd_dom_sf"/>
</dbReference>
<dbReference type="InterPro" id="IPR001557">
    <property type="entry name" value="L-lactate/malate_DH"/>
</dbReference>
<dbReference type="SUPFAM" id="SSF51735">
    <property type="entry name" value="NAD(P)-binding Rossmann-fold domains"/>
    <property type="match status" value="1"/>
</dbReference>
<organism evidence="4 5">
    <name type="scientific">Gimesia algae</name>
    <dbReference type="NCBI Taxonomy" id="2527971"/>
    <lineage>
        <taxon>Bacteria</taxon>
        <taxon>Pseudomonadati</taxon>
        <taxon>Planctomycetota</taxon>
        <taxon>Planctomycetia</taxon>
        <taxon>Planctomycetales</taxon>
        <taxon>Planctomycetaceae</taxon>
        <taxon>Gimesia</taxon>
    </lineage>
</organism>
<keyword evidence="1 4" id="KW-0560">Oxidoreductase</keyword>
<dbReference type="AlphaFoldDB" id="A0A517VKY7"/>